<name>A0ABN3H3S1_9ACTN</name>
<evidence type="ECO:0000256" key="4">
    <source>
        <dbReference type="ARBA" id="ARBA00023709"/>
    </source>
</evidence>
<dbReference type="NCBIfam" id="NF005595">
    <property type="entry name" value="PRK07327.1"/>
    <property type="match status" value="1"/>
</dbReference>
<evidence type="ECO:0000256" key="2">
    <source>
        <dbReference type="ARBA" id="ARBA00005254"/>
    </source>
</evidence>
<dbReference type="CDD" id="cd06558">
    <property type="entry name" value="crotonase-like"/>
    <property type="match status" value="1"/>
</dbReference>
<evidence type="ECO:0000256" key="3">
    <source>
        <dbReference type="ARBA" id="ARBA00022832"/>
    </source>
</evidence>
<gene>
    <name evidence="7" type="ORF">GCM10009855_04750</name>
</gene>
<evidence type="ECO:0000256" key="1">
    <source>
        <dbReference type="ARBA" id="ARBA00002994"/>
    </source>
</evidence>
<keyword evidence="3" id="KW-0276">Fatty acid metabolism</keyword>
<dbReference type="Gene3D" id="3.90.226.10">
    <property type="entry name" value="2-enoyl-CoA Hydratase, Chain A, domain 1"/>
    <property type="match status" value="1"/>
</dbReference>
<dbReference type="Proteomes" id="UP001501170">
    <property type="component" value="Unassembled WGS sequence"/>
</dbReference>
<evidence type="ECO:0000256" key="6">
    <source>
        <dbReference type="RuleBase" id="RU003707"/>
    </source>
</evidence>
<dbReference type="InterPro" id="IPR018376">
    <property type="entry name" value="Enoyl-CoA_hyd/isom_CS"/>
</dbReference>
<evidence type="ECO:0000256" key="5">
    <source>
        <dbReference type="ARBA" id="ARBA00023717"/>
    </source>
</evidence>
<dbReference type="InterPro" id="IPR001753">
    <property type="entry name" value="Enoyl-CoA_hydra/iso"/>
</dbReference>
<sequence>MQTYDDFESLTIDRPSEGVLRIVLDGPDMHAVGPQRHSDLADIWTRIARDESVKAVLIRGEGDRVFSAGGSFDLVEDMVGDWHDRTRVLREARDLVRNLIDLPQPLVSAINGPAVGAGLVTAMLSDISVAGRRAKIIDGHVRLGVAAGDHAAITWPLFAGMPKAKYHLLLNEVMTGEEAERLGMVSLCVDDDQVQDKAMEIAERLAGGSASSIQFSKHALNNWYRQNWAIFDASLGYEFYGFGGPDVQEGVASHRAKRDPDFNVPGPLFTGKVERR</sequence>
<evidence type="ECO:0000313" key="8">
    <source>
        <dbReference type="Proteomes" id="UP001501170"/>
    </source>
</evidence>
<keyword evidence="3" id="KW-0443">Lipid metabolism</keyword>
<keyword evidence="8" id="KW-1185">Reference proteome</keyword>
<dbReference type="RefSeq" id="WP_062367205.1">
    <property type="nucleotide sequence ID" value="NZ_BAAARB010000002.1"/>
</dbReference>
<dbReference type="PANTHER" id="PTHR43459">
    <property type="entry name" value="ENOYL-COA HYDRATASE"/>
    <property type="match status" value="1"/>
</dbReference>
<dbReference type="Pfam" id="PF00378">
    <property type="entry name" value="ECH_1"/>
    <property type="match status" value="1"/>
</dbReference>
<dbReference type="Gene3D" id="1.10.12.10">
    <property type="entry name" value="Lyase 2-enoyl-coa Hydratase, Chain A, domain 2"/>
    <property type="match status" value="1"/>
</dbReference>
<proteinExistence type="inferred from homology"/>
<comment type="similarity">
    <text evidence="2 6">Belongs to the enoyl-CoA hydratase/isomerase family.</text>
</comment>
<accession>A0ABN3H3S1</accession>
<dbReference type="EMBL" id="BAAARB010000002">
    <property type="protein sequence ID" value="GAA2368513.1"/>
    <property type="molecule type" value="Genomic_DNA"/>
</dbReference>
<protein>
    <submittedName>
        <fullName evidence="7">Enoyl-CoA hydratase/isomerase family protein</fullName>
    </submittedName>
</protein>
<reference evidence="7 8" key="1">
    <citation type="journal article" date="2019" name="Int. J. Syst. Evol. Microbiol.">
        <title>The Global Catalogue of Microorganisms (GCM) 10K type strain sequencing project: providing services to taxonomists for standard genome sequencing and annotation.</title>
        <authorList>
            <consortium name="The Broad Institute Genomics Platform"/>
            <consortium name="The Broad Institute Genome Sequencing Center for Infectious Disease"/>
            <person name="Wu L."/>
            <person name="Ma J."/>
        </authorList>
    </citation>
    <scope>NUCLEOTIDE SEQUENCE [LARGE SCALE GENOMIC DNA]</scope>
    <source>
        <strain evidence="7 8">JCM 16227</strain>
    </source>
</reference>
<comment type="catalytic activity">
    <reaction evidence="4">
        <text>a (3S)-3-hydroxyacyl-CoA = a (2E)-enoyl-CoA + H2O</text>
        <dbReference type="Rhea" id="RHEA:16105"/>
        <dbReference type="ChEBI" id="CHEBI:15377"/>
        <dbReference type="ChEBI" id="CHEBI:57318"/>
        <dbReference type="ChEBI" id="CHEBI:58856"/>
        <dbReference type="EC" id="4.2.1.17"/>
    </reaction>
</comment>
<dbReference type="InterPro" id="IPR014748">
    <property type="entry name" value="Enoyl-CoA_hydra_C"/>
</dbReference>
<dbReference type="InterPro" id="IPR029045">
    <property type="entry name" value="ClpP/crotonase-like_dom_sf"/>
</dbReference>
<dbReference type="PANTHER" id="PTHR43459:SF3">
    <property type="entry name" value="ENOYL-COA HYDRATASE ECHA15 (ENOYL HYDRASE) (UNSATURATED ACYL-COA HYDRATASE) (CROTONASE)-RELATED"/>
    <property type="match status" value="1"/>
</dbReference>
<organism evidence="7 8">
    <name type="scientific">Gordonia cholesterolivorans</name>
    <dbReference type="NCBI Taxonomy" id="559625"/>
    <lineage>
        <taxon>Bacteria</taxon>
        <taxon>Bacillati</taxon>
        <taxon>Actinomycetota</taxon>
        <taxon>Actinomycetes</taxon>
        <taxon>Mycobacteriales</taxon>
        <taxon>Gordoniaceae</taxon>
        <taxon>Gordonia</taxon>
    </lineage>
</organism>
<comment type="catalytic activity">
    <reaction evidence="5">
        <text>a 4-saturated-(3S)-3-hydroxyacyl-CoA = a (3E)-enoyl-CoA + H2O</text>
        <dbReference type="Rhea" id="RHEA:20724"/>
        <dbReference type="ChEBI" id="CHEBI:15377"/>
        <dbReference type="ChEBI" id="CHEBI:58521"/>
        <dbReference type="ChEBI" id="CHEBI:137480"/>
        <dbReference type="EC" id="4.2.1.17"/>
    </reaction>
</comment>
<evidence type="ECO:0000313" key="7">
    <source>
        <dbReference type="EMBL" id="GAA2368513.1"/>
    </source>
</evidence>
<dbReference type="PROSITE" id="PS00166">
    <property type="entry name" value="ENOYL_COA_HYDRATASE"/>
    <property type="match status" value="1"/>
</dbReference>
<dbReference type="SUPFAM" id="SSF52096">
    <property type="entry name" value="ClpP/crotonase"/>
    <property type="match status" value="1"/>
</dbReference>
<comment type="function">
    <text evidence="1">Could possibly oxidize fatty acids using specific components.</text>
</comment>
<comment type="caution">
    <text evidence="7">The sequence shown here is derived from an EMBL/GenBank/DDBJ whole genome shotgun (WGS) entry which is preliminary data.</text>
</comment>